<reference evidence="15" key="1">
    <citation type="submission" date="2019-12" db="EMBL/GenBank/DDBJ databases">
        <title>Comparative genomics gives insights into the taxonomy of the Azoarcus-Aromatoleum group and reveals separate origins of nif in the plant-associated Azoarcus and non-plant-associated Aromatoleum sub-groups.</title>
        <authorList>
            <person name="Lafos M."/>
            <person name="Maluk M."/>
            <person name="Batista M."/>
            <person name="Junghare M."/>
            <person name="Carmona M."/>
            <person name="Faoro H."/>
            <person name="Cruz L.M."/>
            <person name="Battistoni F."/>
            <person name="De Souza E."/>
            <person name="Pedrosa F."/>
            <person name="Chen W.-M."/>
            <person name="Poole P.S."/>
            <person name="Dixon R.A."/>
            <person name="James E.K."/>
        </authorList>
    </citation>
    <scope>NUCLEOTIDE SEQUENCE</scope>
    <source>
        <strain evidence="15">NSC3</strain>
    </source>
</reference>
<dbReference type="InterPro" id="IPR003661">
    <property type="entry name" value="HisK_dim/P_dom"/>
</dbReference>
<dbReference type="InterPro" id="IPR050428">
    <property type="entry name" value="TCS_sensor_his_kinase"/>
</dbReference>
<dbReference type="GO" id="GO:0000155">
    <property type="term" value="F:phosphorelay sensor kinase activity"/>
    <property type="evidence" value="ECO:0007669"/>
    <property type="project" value="InterPro"/>
</dbReference>
<dbReference type="SUPFAM" id="SSF47384">
    <property type="entry name" value="Homodimeric domain of signal transducing histidine kinase"/>
    <property type="match status" value="1"/>
</dbReference>
<evidence type="ECO:0000256" key="8">
    <source>
        <dbReference type="ARBA" id="ARBA00022989"/>
    </source>
</evidence>
<protein>
    <recommendedName>
        <fullName evidence="3">histidine kinase</fullName>
        <ecNumber evidence="3">2.7.13.3</ecNumber>
    </recommendedName>
</protein>
<feature type="transmembrane region" description="Helical" evidence="12">
    <location>
        <begin position="179"/>
        <end position="202"/>
    </location>
</feature>
<keyword evidence="4" id="KW-0597">Phosphoprotein</keyword>
<evidence type="ECO:0000256" key="10">
    <source>
        <dbReference type="ARBA" id="ARBA00023136"/>
    </source>
</evidence>
<dbReference type="InterPro" id="IPR036890">
    <property type="entry name" value="HATPase_C_sf"/>
</dbReference>
<dbReference type="Proteomes" id="UP000599523">
    <property type="component" value="Unassembled WGS sequence"/>
</dbReference>
<evidence type="ECO:0000256" key="3">
    <source>
        <dbReference type="ARBA" id="ARBA00012438"/>
    </source>
</evidence>
<dbReference type="EC" id="2.7.13.3" evidence="3"/>
<keyword evidence="6 12" id="KW-0812">Transmembrane</keyword>
<feature type="domain" description="HAMP" evidence="14">
    <location>
        <begin position="203"/>
        <end position="255"/>
    </location>
</feature>
<dbReference type="SMART" id="SM00388">
    <property type="entry name" value="HisKA"/>
    <property type="match status" value="1"/>
</dbReference>
<accession>A0A972FCW5</accession>
<dbReference type="Gene3D" id="3.30.565.10">
    <property type="entry name" value="Histidine kinase-like ATPase, C-terminal domain"/>
    <property type="match status" value="1"/>
</dbReference>
<evidence type="ECO:0000256" key="7">
    <source>
        <dbReference type="ARBA" id="ARBA00022777"/>
    </source>
</evidence>
<feature type="domain" description="Histidine kinase" evidence="13">
    <location>
        <begin position="263"/>
        <end position="477"/>
    </location>
</feature>
<dbReference type="InterPro" id="IPR004358">
    <property type="entry name" value="Sig_transdc_His_kin-like_C"/>
</dbReference>
<dbReference type="Gene3D" id="1.10.287.130">
    <property type="match status" value="1"/>
</dbReference>
<evidence type="ECO:0000256" key="5">
    <source>
        <dbReference type="ARBA" id="ARBA00022679"/>
    </source>
</evidence>
<dbReference type="Pfam" id="PF08521">
    <property type="entry name" value="2CSK_N"/>
    <property type="match status" value="1"/>
</dbReference>
<gene>
    <name evidence="15" type="ORF">GPA21_08835</name>
</gene>
<dbReference type="InterPro" id="IPR003594">
    <property type="entry name" value="HATPase_dom"/>
</dbReference>
<keyword evidence="5" id="KW-0808">Transferase</keyword>
<dbReference type="Pfam" id="PF02518">
    <property type="entry name" value="HATPase_c"/>
    <property type="match status" value="1"/>
</dbReference>
<keyword evidence="10 12" id="KW-0472">Membrane</keyword>
<dbReference type="EMBL" id="WTVM01000042">
    <property type="protein sequence ID" value="NMG03078.1"/>
    <property type="molecule type" value="Genomic_DNA"/>
</dbReference>
<dbReference type="PANTHER" id="PTHR45436">
    <property type="entry name" value="SENSOR HISTIDINE KINASE YKOH"/>
    <property type="match status" value="1"/>
</dbReference>
<evidence type="ECO:0000256" key="4">
    <source>
        <dbReference type="ARBA" id="ARBA00022553"/>
    </source>
</evidence>
<organism evidence="15 16">
    <name type="scientific">Azoarcus taiwanensis</name>
    <dbReference type="NCBI Taxonomy" id="666964"/>
    <lineage>
        <taxon>Bacteria</taxon>
        <taxon>Pseudomonadati</taxon>
        <taxon>Pseudomonadota</taxon>
        <taxon>Betaproteobacteria</taxon>
        <taxon>Rhodocyclales</taxon>
        <taxon>Zoogloeaceae</taxon>
        <taxon>Azoarcus</taxon>
    </lineage>
</organism>
<comment type="subcellular location">
    <subcellularLocation>
        <location evidence="2">Membrane</location>
    </subcellularLocation>
</comment>
<dbReference type="SMART" id="SM00304">
    <property type="entry name" value="HAMP"/>
    <property type="match status" value="1"/>
</dbReference>
<sequence length="502" mass="55616">MLRRRRKPERGVQPKGRGQPNSLFGEILDWMLAPLLFLWPISIIITHNVADGIANQPYDLALADSARALGRLISVQDDRVAVDFPAPPRALFRSDQDDVLYYQVVTSSGELISGDAEITRVEPPEQWVTESIFFRDDFVLGEDVRVAYQFIRPLPPSDEILLIQVAETRNKRSNLASRVVTGVLLPQFAIIPLAVVLVWVGLTRGIAPLNRLQSLIRRRRPTDLSPITPASVPEEVRPLIVSFNDMMARLEENLQSQQRFIADAAHQMRTPLTGLKMQTELALQESDPEQLRRSLEQIAESADRASHLINQLLSLARAEATSEKVYAIETIDLDAVVREVAQELFPAALVKDIDFGVEYSGHQLMVEGNGVLLREMIKNLIDNAIKYTPRGGSVTARARAAGAIIFEVEDTGIGIPESDRELVFERFYRVLGSSESGSGLGLPIVREIADLHGATVTLNANPAGHGTIAQVVFARNQPTLLPPPSPMRETSTSDAARWAEQR</sequence>
<evidence type="ECO:0000256" key="1">
    <source>
        <dbReference type="ARBA" id="ARBA00000085"/>
    </source>
</evidence>
<evidence type="ECO:0000313" key="15">
    <source>
        <dbReference type="EMBL" id="NMG03078.1"/>
    </source>
</evidence>
<dbReference type="PROSITE" id="PS50109">
    <property type="entry name" value="HIS_KIN"/>
    <property type="match status" value="1"/>
</dbReference>
<dbReference type="InterPro" id="IPR003660">
    <property type="entry name" value="HAMP_dom"/>
</dbReference>
<comment type="caution">
    <text evidence="15">The sequence shown here is derived from an EMBL/GenBank/DDBJ whole genome shotgun (WGS) entry which is preliminary data.</text>
</comment>
<evidence type="ECO:0000256" key="6">
    <source>
        <dbReference type="ARBA" id="ARBA00022692"/>
    </source>
</evidence>
<dbReference type="AlphaFoldDB" id="A0A972FCW5"/>
<keyword evidence="16" id="KW-1185">Reference proteome</keyword>
<evidence type="ECO:0000313" key="16">
    <source>
        <dbReference type="Proteomes" id="UP000599523"/>
    </source>
</evidence>
<dbReference type="InterPro" id="IPR013727">
    <property type="entry name" value="2CSK_N"/>
</dbReference>
<name>A0A972FCW5_9RHOO</name>
<evidence type="ECO:0000259" key="13">
    <source>
        <dbReference type="PROSITE" id="PS50109"/>
    </source>
</evidence>
<evidence type="ECO:0000256" key="2">
    <source>
        <dbReference type="ARBA" id="ARBA00004370"/>
    </source>
</evidence>
<dbReference type="PANTHER" id="PTHR45436:SF1">
    <property type="entry name" value="SENSOR PROTEIN QSEC"/>
    <property type="match status" value="1"/>
</dbReference>
<dbReference type="InterPro" id="IPR005467">
    <property type="entry name" value="His_kinase_dom"/>
</dbReference>
<feature type="region of interest" description="Disordered" evidence="11">
    <location>
        <begin position="479"/>
        <end position="502"/>
    </location>
</feature>
<comment type="catalytic activity">
    <reaction evidence="1">
        <text>ATP + protein L-histidine = ADP + protein N-phospho-L-histidine.</text>
        <dbReference type="EC" id="2.7.13.3"/>
    </reaction>
</comment>
<dbReference type="InterPro" id="IPR036097">
    <property type="entry name" value="HisK_dim/P_sf"/>
</dbReference>
<proteinExistence type="predicted"/>
<evidence type="ECO:0000256" key="12">
    <source>
        <dbReference type="SAM" id="Phobius"/>
    </source>
</evidence>
<dbReference type="PROSITE" id="PS50885">
    <property type="entry name" value="HAMP"/>
    <property type="match status" value="1"/>
</dbReference>
<dbReference type="CDD" id="cd00075">
    <property type="entry name" value="HATPase"/>
    <property type="match status" value="1"/>
</dbReference>
<evidence type="ECO:0000256" key="9">
    <source>
        <dbReference type="ARBA" id="ARBA00023012"/>
    </source>
</evidence>
<dbReference type="Pfam" id="PF00512">
    <property type="entry name" value="HisKA"/>
    <property type="match status" value="1"/>
</dbReference>
<dbReference type="GO" id="GO:0005886">
    <property type="term" value="C:plasma membrane"/>
    <property type="evidence" value="ECO:0007669"/>
    <property type="project" value="TreeGrafter"/>
</dbReference>
<dbReference type="RefSeq" id="WP_168987837.1">
    <property type="nucleotide sequence ID" value="NZ_CAWPHM010000267.1"/>
</dbReference>
<dbReference type="CDD" id="cd00082">
    <property type="entry name" value="HisKA"/>
    <property type="match status" value="1"/>
</dbReference>
<dbReference type="SUPFAM" id="SSF55874">
    <property type="entry name" value="ATPase domain of HSP90 chaperone/DNA topoisomerase II/histidine kinase"/>
    <property type="match status" value="1"/>
</dbReference>
<dbReference type="PRINTS" id="PR00344">
    <property type="entry name" value="BCTRLSENSOR"/>
</dbReference>
<evidence type="ECO:0000259" key="14">
    <source>
        <dbReference type="PROSITE" id="PS50885"/>
    </source>
</evidence>
<keyword evidence="7" id="KW-0418">Kinase</keyword>
<dbReference type="SMART" id="SM00387">
    <property type="entry name" value="HATPase_c"/>
    <property type="match status" value="1"/>
</dbReference>
<keyword evidence="9" id="KW-0902">Two-component regulatory system</keyword>
<dbReference type="Pfam" id="PF00672">
    <property type="entry name" value="HAMP"/>
    <property type="match status" value="1"/>
</dbReference>
<keyword evidence="8 12" id="KW-1133">Transmembrane helix</keyword>
<evidence type="ECO:0000256" key="11">
    <source>
        <dbReference type="SAM" id="MobiDB-lite"/>
    </source>
</evidence>